<evidence type="ECO:0000313" key="3">
    <source>
        <dbReference type="Proteomes" id="UP000037558"/>
    </source>
</evidence>
<dbReference type="Proteomes" id="UP000037558">
    <property type="component" value="Unassembled WGS sequence"/>
</dbReference>
<dbReference type="Gene3D" id="3.30.450.40">
    <property type="match status" value="2"/>
</dbReference>
<dbReference type="GO" id="GO:0005886">
    <property type="term" value="C:plasma membrane"/>
    <property type="evidence" value="ECO:0007669"/>
    <property type="project" value="TreeGrafter"/>
</dbReference>
<dbReference type="FunFam" id="3.30.70.270:FF:000001">
    <property type="entry name" value="Diguanylate cyclase domain protein"/>
    <property type="match status" value="1"/>
</dbReference>
<reference evidence="3" key="1">
    <citation type="submission" date="2015-08" db="EMBL/GenBank/DDBJ databases">
        <title>Fjat-14210 dsm16467.</title>
        <authorList>
            <person name="Liu B."/>
            <person name="Wang J."/>
            <person name="Zhu Y."/>
            <person name="Liu G."/>
            <person name="Chen Q."/>
            <person name="Chen Z."/>
            <person name="Lan J."/>
            <person name="Che J."/>
            <person name="Ge C."/>
            <person name="Shi H."/>
            <person name="Pan Z."/>
            <person name="Liu X."/>
        </authorList>
    </citation>
    <scope>NUCLEOTIDE SEQUENCE [LARGE SCALE GENOMIC DNA]</scope>
    <source>
        <strain evidence="3">DSM 16467</strain>
    </source>
</reference>
<dbReference type="PATRIC" id="fig|284581.3.peg.3611"/>
<dbReference type="InterPro" id="IPR029787">
    <property type="entry name" value="Nucleotide_cyclase"/>
</dbReference>
<dbReference type="GO" id="GO:1902201">
    <property type="term" value="P:negative regulation of bacterial-type flagellum-dependent cell motility"/>
    <property type="evidence" value="ECO:0007669"/>
    <property type="project" value="TreeGrafter"/>
</dbReference>
<feature type="domain" description="GGDEF" evidence="1">
    <location>
        <begin position="490"/>
        <end position="620"/>
    </location>
</feature>
<dbReference type="PANTHER" id="PTHR45138:SF9">
    <property type="entry name" value="DIGUANYLATE CYCLASE DGCM-RELATED"/>
    <property type="match status" value="1"/>
</dbReference>
<gene>
    <name evidence="2" type="ORF">AMD01_07800</name>
</gene>
<dbReference type="EMBL" id="LILC01000011">
    <property type="protein sequence ID" value="KOO47033.1"/>
    <property type="molecule type" value="Genomic_DNA"/>
</dbReference>
<dbReference type="InterPro" id="IPR000160">
    <property type="entry name" value="GGDEF_dom"/>
</dbReference>
<dbReference type="AlphaFoldDB" id="A0A0M0L8P7"/>
<protein>
    <recommendedName>
        <fullName evidence="1">GGDEF domain-containing protein</fullName>
    </recommendedName>
</protein>
<dbReference type="STRING" id="284581.AMD01_07800"/>
<dbReference type="Pfam" id="PF00990">
    <property type="entry name" value="GGDEF"/>
    <property type="match status" value="1"/>
</dbReference>
<dbReference type="GO" id="GO:0043709">
    <property type="term" value="P:cell adhesion involved in single-species biofilm formation"/>
    <property type="evidence" value="ECO:0007669"/>
    <property type="project" value="TreeGrafter"/>
</dbReference>
<proteinExistence type="predicted"/>
<dbReference type="InterPro" id="IPR029016">
    <property type="entry name" value="GAF-like_dom_sf"/>
</dbReference>
<dbReference type="SMART" id="SM00267">
    <property type="entry name" value="GGDEF"/>
    <property type="match status" value="1"/>
</dbReference>
<dbReference type="PANTHER" id="PTHR45138">
    <property type="entry name" value="REGULATORY COMPONENTS OF SENSORY TRANSDUCTION SYSTEM"/>
    <property type="match status" value="1"/>
</dbReference>
<accession>A0A0M0L8P7</accession>
<evidence type="ECO:0000259" key="1">
    <source>
        <dbReference type="PROSITE" id="PS50887"/>
    </source>
</evidence>
<dbReference type="GO" id="GO:0052621">
    <property type="term" value="F:diguanylate cyclase activity"/>
    <property type="evidence" value="ECO:0007669"/>
    <property type="project" value="TreeGrafter"/>
</dbReference>
<keyword evidence="3" id="KW-1185">Reference proteome</keyword>
<dbReference type="SUPFAM" id="SSF55781">
    <property type="entry name" value="GAF domain-like"/>
    <property type="match status" value="2"/>
</dbReference>
<dbReference type="Gene3D" id="3.30.70.270">
    <property type="match status" value="1"/>
</dbReference>
<dbReference type="CDD" id="cd01949">
    <property type="entry name" value="GGDEF"/>
    <property type="match status" value="1"/>
</dbReference>
<organism evidence="2 3">
    <name type="scientific">Priestia koreensis</name>
    <dbReference type="NCBI Taxonomy" id="284581"/>
    <lineage>
        <taxon>Bacteria</taxon>
        <taxon>Bacillati</taxon>
        <taxon>Bacillota</taxon>
        <taxon>Bacilli</taxon>
        <taxon>Bacillales</taxon>
        <taxon>Bacillaceae</taxon>
        <taxon>Priestia</taxon>
    </lineage>
</organism>
<dbReference type="NCBIfam" id="TIGR00254">
    <property type="entry name" value="GGDEF"/>
    <property type="match status" value="1"/>
</dbReference>
<comment type="caution">
    <text evidence="2">The sequence shown here is derived from an EMBL/GenBank/DDBJ whole genome shotgun (WGS) entry which is preliminary data.</text>
</comment>
<dbReference type="InterPro" id="IPR050469">
    <property type="entry name" value="Diguanylate_Cyclase"/>
</dbReference>
<dbReference type="OrthoDB" id="9759607at2"/>
<name>A0A0M0L8P7_9BACI</name>
<dbReference type="PROSITE" id="PS50887">
    <property type="entry name" value="GGDEF"/>
    <property type="match status" value="1"/>
</dbReference>
<dbReference type="SUPFAM" id="SSF55073">
    <property type="entry name" value="Nucleotide cyclase"/>
    <property type="match status" value="1"/>
</dbReference>
<evidence type="ECO:0000313" key="2">
    <source>
        <dbReference type="EMBL" id="KOO47033.1"/>
    </source>
</evidence>
<dbReference type="InterPro" id="IPR043128">
    <property type="entry name" value="Rev_trsase/Diguanyl_cyclase"/>
</dbReference>
<sequence>MEGLKEYTLLKFRAALFDLLAREEEATDITELIDEMLLILCETMGFSGIALISRNYRANQYVVEQCTDRSIHLDNILVSLEETLQSVEGDPLDSDILCTDFQHQHAYIISLETKAKPTYLYIISKEETSTYSLSWWKEIQVECSKFLNRLYHQEHRAHQEQRYEQLYQVTNKFHSSMNMSDILYQIIHTLETVYPHFTYFLLLSHDINNPHNLPIKHLHYEGDQFDENAMKAYVSGKVQIHSEVSHSMLNAPLIGKQGIYGVLQVRAAGKVNMPEDEIKFISLLGITAGSALENAQLYQQSKRVIEDLKLINETSHQLNSNLRLADTIHYMSTQITSFFNASAVGFVLFSQNRKSKVLPGSTSFFFTPGIYQYVDFIYEKFLVEHDALFINDATLQMSYKDLPFCSIMAVPMIQNERVTGAAIVLHEKPYFFSFDNFKLLQSLIHHSTLAFTNSMLREELEKLVVTDHLTKLFSRGYLDDKIKDSMVQDPYGTFILVDIDNFKRINDTYGHQIGDQVIIQIANIIKSNIRAKDIGARWGGEELALYLPSVSLEAGILIGNRLLQKVREQTNPKTTISCGVSFWKNEAEDPDTAQQLFHRADKALYQAKNQGKNQLVVQKSRV</sequence>